<keyword evidence="7" id="KW-0677">Repeat</keyword>
<evidence type="ECO:0000259" key="13">
    <source>
        <dbReference type="PROSITE" id="PS51202"/>
    </source>
</evidence>
<dbReference type="InterPro" id="IPR050721">
    <property type="entry name" value="Trk_Ktr_HKT_K-transport"/>
</dbReference>
<gene>
    <name evidence="14" type="ORF">BN1221_02119c</name>
</gene>
<dbReference type="Gene3D" id="3.40.50.720">
    <property type="entry name" value="NAD(P)-binding Rossmann-like Domain"/>
    <property type="match status" value="2"/>
</dbReference>
<dbReference type="InterPro" id="IPR006036">
    <property type="entry name" value="K_uptake_TrkA"/>
</dbReference>
<dbReference type="FunFam" id="3.30.70.1450:FF:000001">
    <property type="entry name" value="Trk system potassium transporter TrkA"/>
    <property type="match status" value="1"/>
</dbReference>
<dbReference type="NCBIfam" id="NF007031">
    <property type="entry name" value="PRK09496.1-2"/>
    <property type="match status" value="1"/>
</dbReference>
<dbReference type="PANTHER" id="PTHR43833">
    <property type="entry name" value="POTASSIUM CHANNEL PROTEIN 2-RELATED-RELATED"/>
    <property type="match status" value="1"/>
</dbReference>
<keyword evidence="8" id="KW-0630">Potassium</keyword>
<dbReference type="InterPro" id="IPR003148">
    <property type="entry name" value="RCK_N"/>
</dbReference>
<keyword evidence="11" id="KW-0472">Membrane</keyword>
<keyword evidence="9" id="KW-0520">NAD</keyword>
<keyword evidence="15" id="KW-1185">Reference proteome</keyword>
<dbReference type="NCBIfam" id="NF007030">
    <property type="entry name" value="PRK09496.1-1"/>
    <property type="match status" value="1"/>
</dbReference>
<dbReference type="EMBL" id="CGIG01000001">
    <property type="protein sequence ID" value="CPR16523.1"/>
    <property type="molecule type" value="Genomic_DNA"/>
</dbReference>
<dbReference type="PRINTS" id="PR00335">
    <property type="entry name" value="KUPTAKETRKA"/>
</dbReference>
<feature type="domain" description="RCK N-terminal" evidence="12">
    <location>
        <begin position="232"/>
        <end position="348"/>
    </location>
</feature>
<evidence type="ECO:0000256" key="4">
    <source>
        <dbReference type="ARBA" id="ARBA00022475"/>
    </source>
</evidence>
<dbReference type="NCBIfam" id="NF007039">
    <property type="entry name" value="PRK09496.3-2"/>
    <property type="match status" value="1"/>
</dbReference>
<evidence type="ECO:0000313" key="14">
    <source>
        <dbReference type="EMBL" id="CPR16523.1"/>
    </source>
</evidence>
<comment type="subcellular location">
    <subcellularLocation>
        <location evidence="1">Cell inner membrane</location>
        <topology evidence="1">Peripheral membrane protein</topology>
        <orientation evidence="1">Cytoplasmic side</orientation>
    </subcellularLocation>
</comment>
<dbReference type="InterPro" id="IPR006037">
    <property type="entry name" value="RCK_C"/>
</dbReference>
<keyword evidence="4" id="KW-1003">Cell membrane</keyword>
<evidence type="ECO:0000256" key="2">
    <source>
        <dbReference type="ARBA" id="ARBA00017378"/>
    </source>
</evidence>
<dbReference type="AlphaFoldDB" id="A0A0G4JUT9"/>
<evidence type="ECO:0000256" key="9">
    <source>
        <dbReference type="ARBA" id="ARBA00023027"/>
    </source>
</evidence>
<sequence length="458" mass="50165">MKIIILGAGQVGGTLAENLAGENNDITVVDTDTARLRQLQDKFDLRVVTGYASHPRVLHEAGAEDADMLVAVTNSDETNMVACQIAYSLFNTPNRIARIRSSAYMREADQLFLPEAVPIDYLISPEQLVIDNIYKLIEYPGALQVVNFAQGKVSIAAVNAYYGGPLVGNALSSIREHMPHIETRVAAIFRQDRPIRPQGSTVIEAGDEVFFVAASQNIRAVMSELQRLENPYKRIMIVGGGNVGAGLAQRLEKDYSIKLIEHNAERAAELAELLQDTIVFHGDASDQELLAEEHIEQMDVFIAITNDDEANIMSAMLAKRMGAKKVMVLIQRRAYVDLVQGSVIDVAISPQQATISALLSHVRKADIVSVSSLRRGVAEAIEAIAHGDEGTSKVVGRMIEDIKLPPGTTIGAIVRGDDVIIANDNTRIEQGDHIIMFLTDKKFVPDVERLFQPSPFFL</sequence>
<dbReference type="OrthoDB" id="9775180at2"/>
<organism evidence="14 15">
    <name type="scientific">Brenneria goodwinii</name>
    <dbReference type="NCBI Taxonomy" id="1109412"/>
    <lineage>
        <taxon>Bacteria</taxon>
        <taxon>Pseudomonadati</taxon>
        <taxon>Pseudomonadota</taxon>
        <taxon>Gammaproteobacteria</taxon>
        <taxon>Enterobacterales</taxon>
        <taxon>Pectobacteriaceae</taxon>
        <taxon>Brenneria</taxon>
    </lineage>
</organism>
<dbReference type="Pfam" id="PF02254">
    <property type="entry name" value="TrkA_N"/>
    <property type="match status" value="2"/>
</dbReference>
<keyword evidence="5" id="KW-0997">Cell inner membrane</keyword>
<proteinExistence type="predicted"/>
<protein>
    <recommendedName>
        <fullName evidence="2">Trk system potassium uptake protein TrkA</fullName>
    </recommendedName>
</protein>
<feature type="domain" description="RCK C-terminal" evidence="13">
    <location>
        <begin position="143"/>
        <end position="227"/>
    </location>
</feature>
<evidence type="ECO:0000256" key="1">
    <source>
        <dbReference type="ARBA" id="ARBA00004515"/>
    </source>
</evidence>
<evidence type="ECO:0000256" key="5">
    <source>
        <dbReference type="ARBA" id="ARBA00022519"/>
    </source>
</evidence>
<keyword evidence="6" id="KW-0633">Potassium transport</keyword>
<dbReference type="InterPro" id="IPR036721">
    <property type="entry name" value="RCK_C_sf"/>
</dbReference>
<dbReference type="SUPFAM" id="SSF51735">
    <property type="entry name" value="NAD(P)-binding Rossmann-fold domains"/>
    <property type="match status" value="2"/>
</dbReference>
<evidence type="ECO:0000256" key="6">
    <source>
        <dbReference type="ARBA" id="ARBA00022538"/>
    </source>
</evidence>
<evidence type="ECO:0000256" key="8">
    <source>
        <dbReference type="ARBA" id="ARBA00022958"/>
    </source>
</evidence>
<dbReference type="PANTHER" id="PTHR43833:SF5">
    <property type="entry name" value="TRK SYSTEM POTASSIUM UPTAKE PROTEIN TRKA"/>
    <property type="match status" value="1"/>
</dbReference>
<dbReference type="InterPro" id="IPR036291">
    <property type="entry name" value="NAD(P)-bd_dom_sf"/>
</dbReference>
<evidence type="ECO:0000256" key="11">
    <source>
        <dbReference type="ARBA" id="ARBA00023136"/>
    </source>
</evidence>
<dbReference type="FunFam" id="3.40.50.720:FF:000042">
    <property type="entry name" value="Trk system potassium transporter TrkA"/>
    <property type="match status" value="1"/>
</dbReference>
<dbReference type="Gene3D" id="3.30.70.1450">
    <property type="entry name" value="Regulator of K+ conductance, C-terminal domain"/>
    <property type="match status" value="2"/>
</dbReference>
<dbReference type="SUPFAM" id="SSF116726">
    <property type="entry name" value="TrkA C-terminal domain-like"/>
    <property type="match status" value="2"/>
</dbReference>
<dbReference type="NCBIfam" id="NF007032">
    <property type="entry name" value="PRK09496.1-4"/>
    <property type="match status" value="1"/>
</dbReference>
<name>A0A0G4JUT9_9GAMM</name>
<keyword evidence="3" id="KW-0813">Transport</keyword>
<dbReference type="Proteomes" id="UP000044377">
    <property type="component" value="Unassembled WGS sequence"/>
</dbReference>
<feature type="domain" description="RCK C-terminal" evidence="13">
    <location>
        <begin position="368"/>
        <end position="453"/>
    </location>
</feature>
<dbReference type="GO" id="GO:0005886">
    <property type="term" value="C:plasma membrane"/>
    <property type="evidence" value="ECO:0007669"/>
    <property type="project" value="UniProtKB-SubCell"/>
</dbReference>
<feature type="domain" description="RCK N-terminal" evidence="12">
    <location>
        <begin position="1"/>
        <end position="118"/>
    </location>
</feature>
<dbReference type="PROSITE" id="PS51201">
    <property type="entry name" value="RCK_N"/>
    <property type="match status" value="2"/>
</dbReference>
<accession>A0A0G4JUT9</accession>
<evidence type="ECO:0000256" key="10">
    <source>
        <dbReference type="ARBA" id="ARBA00023065"/>
    </source>
</evidence>
<keyword evidence="10" id="KW-0406">Ion transport</keyword>
<evidence type="ECO:0000313" key="15">
    <source>
        <dbReference type="Proteomes" id="UP000044377"/>
    </source>
</evidence>
<dbReference type="RefSeq" id="WP_048637262.1">
    <property type="nucleotide sequence ID" value="NZ_CGIG01000001.1"/>
</dbReference>
<evidence type="ECO:0000256" key="3">
    <source>
        <dbReference type="ARBA" id="ARBA00022448"/>
    </source>
</evidence>
<dbReference type="FunFam" id="3.40.50.720:FF:000027">
    <property type="entry name" value="Trk system potassium transporter TrkA"/>
    <property type="match status" value="1"/>
</dbReference>
<dbReference type="GO" id="GO:0015079">
    <property type="term" value="F:potassium ion transmembrane transporter activity"/>
    <property type="evidence" value="ECO:0007669"/>
    <property type="project" value="InterPro"/>
</dbReference>
<evidence type="ECO:0000259" key="12">
    <source>
        <dbReference type="PROSITE" id="PS51201"/>
    </source>
</evidence>
<dbReference type="FunFam" id="3.30.70.1450:FF:000002">
    <property type="entry name" value="Trk system potassium transporter TrkA"/>
    <property type="match status" value="1"/>
</dbReference>
<dbReference type="Pfam" id="PF02080">
    <property type="entry name" value="TrkA_C"/>
    <property type="match status" value="2"/>
</dbReference>
<evidence type="ECO:0000256" key="7">
    <source>
        <dbReference type="ARBA" id="ARBA00022737"/>
    </source>
</evidence>
<dbReference type="STRING" id="1109412.BN1221_02119c"/>
<dbReference type="PROSITE" id="PS51202">
    <property type="entry name" value="RCK_C"/>
    <property type="match status" value="2"/>
</dbReference>
<reference evidence="15" key="1">
    <citation type="submission" date="2015-01" db="EMBL/GenBank/DDBJ databases">
        <authorList>
            <person name="Paterson Steve"/>
        </authorList>
    </citation>
    <scope>NUCLEOTIDE SEQUENCE [LARGE SCALE GENOMIC DNA]</scope>
    <source>
        <strain evidence="15">OBR1</strain>
    </source>
</reference>